<name>A0A433ERG0_9MOLU</name>
<evidence type="ECO:0000313" key="2">
    <source>
        <dbReference type="Proteomes" id="UP000274545"/>
    </source>
</evidence>
<dbReference type="Proteomes" id="UP000274545">
    <property type="component" value="Unassembled WGS sequence"/>
</dbReference>
<accession>A0A433ERG0</accession>
<dbReference type="AlphaFoldDB" id="A0A433ERG0"/>
<dbReference type="RefSeq" id="WP_127092860.1">
    <property type="nucleotide sequence ID" value="NZ_RAHC01000003.1"/>
</dbReference>
<sequence length="316" mass="37252">MSTYEEMLLITNNSIYQFAPNVIAKLGNLTKNSYRKKIKFKEELYFFEYFDQKIIFYKMNDLTIKKIKQISLPQALIIKCVNFSQSTTEELLVYYLYQKKDQVGIYLAYYNLSTNQQTVIFDEKLQLNEIFASCSLFESEYLVVTFPEDNTKKLIRFHNYQWDIIASFRDDETKNVLMMVINNYLYIAIDLVLYRMTNSLKPTLVVETLFEKQSIIGLTASPTWDNNRYFYLLLNDGSLYRNNILTNDLTLITKLTINNNVVLTVQLITFWKSNLLIAGQQTQCDLKTDILFFITQNKNITIQKLETNLNITEIWG</sequence>
<organism evidence="1 2">
    <name type="scientific">Spiroplasma poulsonii</name>
    <dbReference type="NCBI Taxonomy" id="2138"/>
    <lineage>
        <taxon>Bacteria</taxon>
        <taxon>Bacillati</taxon>
        <taxon>Mycoplasmatota</taxon>
        <taxon>Mollicutes</taxon>
        <taxon>Entomoplasmatales</taxon>
        <taxon>Spiroplasmataceae</taxon>
        <taxon>Spiroplasma</taxon>
    </lineage>
</organism>
<reference evidence="1 2" key="1">
    <citation type="journal article" date="2019" name="Genome Biol. Evol.">
        <title>Toxin and genome evolution in a Drosophila defensive symbiosis.</title>
        <authorList>
            <person name="Ballinger M.J."/>
            <person name="Gawryluk R.M."/>
            <person name="Perlman S.J."/>
        </authorList>
    </citation>
    <scope>NUCLEOTIDE SEQUENCE [LARGE SCALE GENOMIC DNA]</scope>
    <source>
        <strain evidence="2">sNeo</strain>
    </source>
</reference>
<dbReference type="EMBL" id="RAHC01000003">
    <property type="protein sequence ID" value="RUP77164.1"/>
    <property type="molecule type" value="Genomic_DNA"/>
</dbReference>
<proteinExistence type="predicted"/>
<comment type="caution">
    <text evidence="1">The sequence shown here is derived from an EMBL/GenBank/DDBJ whole genome shotgun (WGS) entry which is preliminary data.</text>
</comment>
<dbReference type="SUPFAM" id="SSF101898">
    <property type="entry name" value="NHL repeat"/>
    <property type="match status" value="1"/>
</dbReference>
<gene>
    <name evidence="1" type="ORF">D6D54_04315</name>
</gene>
<evidence type="ECO:0000313" key="1">
    <source>
        <dbReference type="EMBL" id="RUP77164.1"/>
    </source>
</evidence>
<protein>
    <submittedName>
        <fullName evidence="1">Uncharacterized protein</fullName>
    </submittedName>
</protein>